<name>A0A2T2NAG1_CORCC</name>
<evidence type="ECO:0000313" key="3">
    <source>
        <dbReference type="Proteomes" id="UP000240883"/>
    </source>
</evidence>
<dbReference type="SUPFAM" id="SSF54695">
    <property type="entry name" value="POZ domain"/>
    <property type="match status" value="1"/>
</dbReference>
<feature type="domain" description="BTB" evidence="1">
    <location>
        <begin position="1"/>
        <end position="67"/>
    </location>
</feature>
<accession>A0A2T2NAG1</accession>
<feature type="non-terminal residue" evidence="2">
    <location>
        <position position="110"/>
    </location>
</feature>
<dbReference type="OrthoDB" id="1022638at2759"/>
<protein>
    <recommendedName>
        <fullName evidence="1">BTB domain-containing protein</fullName>
    </recommendedName>
</protein>
<dbReference type="STRING" id="1448308.A0A2T2NAG1"/>
<sequence length="110" mass="12826">VTILVGQDDKQKQFTVHEDLLRTRSKYFDACLKGNPNVGTWIESEDRVVRLPDDEPEVFALYTQSLYVSIHLFRIDFDPSYWVKLCKLFAFCDMRLDDKCKAIVAQAIYA</sequence>
<evidence type="ECO:0000259" key="1">
    <source>
        <dbReference type="PROSITE" id="PS50097"/>
    </source>
</evidence>
<dbReference type="EMBL" id="KZ678141">
    <property type="protein sequence ID" value="PSN62379.1"/>
    <property type="molecule type" value="Genomic_DNA"/>
</dbReference>
<feature type="non-terminal residue" evidence="2">
    <location>
        <position position="1"/>
    </location>
</feature>
<dbReference type="Gene3D" id="3.30.710.10">
    <property type="entry name" value="Potassium Channel Kv1.1, Chain A"/>
    <property type="match status" value="1"/>
</dbReference>
<dbReference type="PANTHER" id="PTHR47843:SF2">
    <property type="entry name" value="BTB DOMAIN-CONTAINING PROTEIN"/>
    <property type="match status" value="1"/>
</dbReference>
<dbReference type="Proteomes" id="UP000240883">
    <property type="component" value="Unassembled WGS sequence"/>
</dbReference>
<reference evidence="2 3" key="1">
    <citation type="journal article" date="2018" name="Front. Microbiol.">
        <title>Genome-Wide Analysis of Corynespora cassiicola Leaf Fall Disease Putative Effectors.</title>
        <authorList>
            <person name="Lopez D."/>
            <person name="Ribeiro S."/>
            <person name="Label P."/>
            <person name="Fumanal B."/>
            <person name="Venisse J.S."/>
            <person name="Kohler A."/>
            <person name="de Oliveira R.R."/>
            <person name="Labutti K."/>
            <person name="Lipzen A."/>
            <person name="Lail K."/>
            <person name="Bauer D."/>
            <person name="Ohm R.A."/>
            <person name="Barry K.W."/>
            <person name="Spatafora J."/>
            <person name="Grigoriev I.V."/>
            <person name="Martin F.M."/>
            <person name="Pujade-Renaud V."/>
        </authorList>
    </citation>
    <scope>NUCLEOTIDE SEQUENCE [LARGE SCALE GENOMIC DNA]</scope>
    <source>
        <strain evidence="2 3">Philippines</strain>
    </source>
</reference>
<dbReference type="InterPro" id="IPR000210">
    <property type="entry name" value="BTB/POZ_dom"/>
</dbReference>
<evidence type="ECO:0000313" key="2">
    <source>
        <dbReference type="EMBL" id="PSN62379.1"/>
    </source>
</evidence>
<organism evidence="2 3">
    <name type="scientific">Corynespora cassiicola Philippines</name>
    <dbReference type="NCBI Taxonomy" id="1448308"/>
    <lineage>
        <taxon>Eukaryota</taxon>
        <taxon>Fungi</taxon>
        <taxon>Dikarya</taxon>
        <taxon>Ascomycota</taxon>
        <taxon>Pezizomycotina</taxon>
        <taxon>Dothideomycetes</taxon>
        <taxon>Pleosporomycetidae</taxon>
        <taxon>Pleosporales</taxon>
        <taxon>Corynesporascaceae</taxon>
        <taxon>Corynespora</taxon>
    </lineage>
</organism>
<keyword evidence="3" id="KW-1185">Reference proteome</keyword>
<dbReference type="AlphaFoldDB" id="A0A2T2NAG1"/>
<dbReference type="InterPro" id="IPR011333">
    <property type="entry name" value="SKP1/BTB/POZ_sf"/>
</dbReference>
<dbReference type="PROSITE" id="PS50097">
    <property type="entry name" value="BTB"/>
    <property type="match status" value="1"/>
</dbReference>
<gene>
    <name evidence="2" type="ORF">BS50DRAFT_457197</name>
</gene>
<dbReference type="CDD" id="cd18186">
    <property type="entry name" value="BTB_POZ_ZBTB_KLHL-like"/>
    <property type="match status" value="1"/>
</dbReference>
<proteinExistence type="predicted"/>
<dbReference type="PANTHER" id="PTHR47843">
    <property type="entry name" value="BTB DOMAIN-CONTAINING PROTEIN-RELATED"/>
    <property type="match status" value="1"/>
</dbReference>